<sequence length="212" mass="23501">MTQDAVVNISDNSAPIILINNNKTYAHLIKLYPSNSPTDRYRGPQTECYRSHNVRESPHWPSPAHQYNGLESSPGYQGPILDFERQSFIQPEPFFDDENPFIDSADPGSQESSTLLPSRGKQAVTNGEYLLLARIYSRLKAAPEGSGILRKPCKGVGRGGKVKEMDPKIRSHLKDYIAEPNKAGVPNSVAKANNNKGKARDKSIKLDRESLP</sequence>
<proteinExistence type="predicted"/>
<evidence type="ECO:0000313" key="2">
    <source>
        <dbReference type="EMBL" id="ORZ04311.1"/>
    </source>
</evidence>
<evidence type="ECO:0000313" key="3">
    <source>
        <dbReference type="Proteomes" id="UP000193648"/>
    </source>
</evidence>
<evidence type="ECO:0000256" key="1">
    <source>
        <dbReference type="SAM" id="MobiDB-lite"/>
    </source>
</evidence>
<feature type="region of interest" description="Disordered" evidence="1">
    <location>
        <begin position="180"/>
        <end position="212"/>
    </location>
</feature>
<dbReference type="AlphaFoldDB" id="A0A1Y2G8S2"/>
<gene>
    <name evidence="2" type="ORF">BCR41DRAFT_401163</name>
</gene>
<feature type="region of interest" description="Disordered" evidence="1">
    <location>
        <begin position="94"/>
        <end position="120"/>
    </location>
</feature>
<dbReference type="EMBL" id="MCFF01000058">
    <property type="protein sequence ID" value="ORZ04311.1"/>
    <property type="molecule type" value="Genomic_DNA"/>
</dbReference>
<reference evidence="2 3" key="1">
    <citation type="submission" date="2016-07" db="EMBL/GenBank/DDBJ databases">
        <title>Pervasive Adenine N6-methylation of Active Genes in Fungi.</title>
        <authorList>
            <consortium name="DOE Joint Genome Institute"/>
            <person name="Mondo S.J."/>
            <person name="Dannebaum R.O."/>
            <person name="Kuo R.C."/>
            <person name="Labutti K."/>
            <person name="Haridas S."/>
            <person name="Kuo A."/>
            <person name="Salamov A."/>
            <person name="Ahrendt S.R."/>
            <person name="Lipzen A."/>
            <person name="Sullivan W."/>
            <person name="Andreopoulos W.B."/>
            <person name="Clum A."/>
            <person name="Lindquist E."/>
            <person name="Daum C."/>
            <person name="Ramamoorthy G.K."/>
            <person name="Gryganskyi A."/>
            <person name="Culley D."/>
            <person name="Magnuson J.K."/>
            <person name="James T.Y."/>
            <person name="O'Malley M.A."/>
            <person name="Stajich J.E."/>
            <person name="Spatafora J.W."/>
            <person name="Visel A."/>
            <person name="Grigoriev I.V."/>
        </authorList>
    </citation>
    <scope>NUCLEOTIDE SEQUENCE [LARGE SCALE GENOMIC DNA]</scope>
    <source>
        <strain evidence="2 3">NRRL 3116</strain>
    </source>
</reference>
<name>A0A1Y2G8S2_9FUNG</name>
<feature type="compositionally biased region" description="Basic and acidic residues" evidence="1">
    <location>
        <begin position="198"/>
        <end position="212"/>
    </location>
</feature>
<dbReference type="RefSeq" id="XP_021876469.1">
    <property type="nucleotide sequence ID" value="XM_022029200.1"/>
</dbReference>
<dbReference type="InParanoid" id="A0A1Y2G8S2"/>
<accession>A0A1Y2G8S2</accession>
<protein>
    <submittedName>
        <fullName evidence="2">Uncharacterized protein</fullName>
    </submittedName>
</protein>
<dbReference type="Proteomes" id="UP000193648">
    <property type="component" value="Unassembled WGS sequence"/>
</dbReference>
<dbReference type="GeneID" id="33571043"/>
<feature type="compositionally biased region" description="Polar residues" evidence="1">
    <location>
        <begin position="107"/>
        <end position="116"/>
    </location>
</feature>
<keyword evidence="3" id="KW-1185">Reference proteome</keyword>
<comment type="caution">
    <text evidence="2">The sequence shown here is derived from an EMBL/GenBank/DDBJ whole genome shotgun (WGS) entry which is preliminary data.</text>
</comment>
<organism evidence="2 3">
    <name type="scientific">Lobosporangium transversale</name>
    <dbReference type="NCBI Taxonomy" id="64571"/>
    <lineage>
        <taxon>Eukaryota</taxon>
        <taxon>Fungi</taxon>
        <taxon>Fungi incertae sedis</taxon>
        <taxon>Mucoromycota</taxon>
        <taxon>Mortierellomycotina</taxon>
        <taxon>Mortierellomycetes</taxon>
        <taxon>Mortierellales</taxon>
        <taxon>Mortierellaceae</taxon>
        <taxon>Lobosporangium</taxon>
    </lineage>
</organism>